<dbReference type="GeneID" id="18928852"/>
<name>F4RV20_MELLP</name>
<dbReference type="PANTHER" id="PTHR34598">
    <property type="entry name" value="BLL6449 PROTEIN"/>
    <property type="match status" value="1"/>
</dbReference>
<dbReference type="KEGG" id="mlr:MELLADRAFT_53163"/>
<evidence type="ECO:0000313" key="2">
    <source>
        <dbReference type="EMBL" id="EGG03831.1"/>
    </source>
</evidence>
<reference evidence="3" key="1">
    <citation type="journal article" date="2011" name="Proc. Natl. Acad. Sci. U.S.A.">
        <title>Obligate biotrophy features unraveled by the genomic analysis of rust fungi.</title>
        <authorList>
            <person name="Duplessis S."/>
            <person name="Cuomo C.A."/>
            <person name="Lin Y.-C."/>
            <person name="Aerts A."/>
            <person name="Tisserant E."/>
            <person name="Veneault-Fourrey C."/>
            <person name="Joly D.L."/>
            <person name="Hacquard S."/>
            <person name="Amselem J."/>
            <person name="Cantarel B.L."/>
            <person name="Chiu R."/>
            <person name="Coutinho P.M."/>
            <person name="Feau N."/>
            <person name="Field M."/>
            <person name="Frey P."/>
            <person name="Gelhaye E."/>
            <person name="Goldberg J."/>
            <person name="Grabherr M.G."/>
            <person name="Kodira C.D."/>
            <person name="Kohler A."/>
            <person name="Kuees U."/>
            <person name="Lindquist E.A."/>
            <person name="Lucas S.M."/>
            <person name="Mago R."/>
            <person name="Mauceli E."/>
            <person name="Morin E."/>
            <person name="Murat C."/>
            <person name="Pangilinan J.L."/>
            <person name="Park R."/>
            <person name="Pearson M."/>
            <person name="Quesneville H."/>
            <person name="Rouhier N."/>
            <person name="Sakthikumar S."/>
            <person name="Salamov A.A."/>
            <person name="Schmutz J."/>
            <person name="Selles B."/>
            <person name="Shapiro H."/>
            <person name="Tanguay P."/>
            <person name="Tuskan G.A."/>
            <person name="Henrissat B."/>
            <person name="Van de Peer Y."/>
            <person name="Rouze P."/>
            <person name="Ellis J.G."/>
            <person name="Dodds P.N."/>
            <person name="Schein J.E."/>
            <person name="Zhong S."/>
            <person name="Hamelin R.C."/>
            <person name="Grigoriev I.V."/>
            <person name="Szabo L.J."/>
            <person name="Martin F."/>
        </authorList>
    </citation>
    <scope>NUCLEOTIDE SEQUENCE [LARGE SCALE GENOMIC DNA]</scope>
    <source>
        <strain evidence="3">98AG31 / pathotype 3-4-7</strain>
    </source>
</reference>
<organism evidence="3">
    <name type="scientific">Melampsora larici-populina (strain 98AG31 / pathotype 3-4-7)</name>
    <name type="common">Poplar leaf rust fungus</name>
    <dbReference type="NCBI Taxonomy" id="747676"/>
    <lineage>
        <taxon>Eukaryota</taxon>
        <taxon>Fungi</taxon>
        <taxon>Dikarya</taxon>
        <taxon>Basidiomycota</taxon>
        <taxon>Pucciniomycotina</taxon>
        <taxon>Pucciniomycetes</taxon>
        <taxon>Pucciniales</taxon>
        <taxon>Melampsoraceae</taxon>
        <taxon>Melampsora</taxon>
    </lineage>
</organism>
<dbReference type="eggNOG" id="ENOG502S9MZ">
    <property type="taxonomic scope" value="Eukaryota"/>
</dbReference>
<dbReference type="PANTHER" id="PTHR34598:SF3">
    <property type="entry name" value="OXIDOREDUCTASE AN1597"/>
    <property type="match status" value="1"/>
</dbReference>
<dbReference type="VEuPathDB" id="FungiDB:MELLADRAFT_53163"/>
<dbReference type="GO" id="GO:0016491">
    <property type="term" value="F:oxidoreductase activity"/>
    <property type="evidence" value="ECO:0007669"/>
    <property type="project" value="InterPro"/>
</dbReference>
<keyword evidence="3" id="KW-1185">Reference proteome</keyword>
<comment type="similarity">
    <text evidence="1">Belongs to the asaB hydroxylase/desaturase family.</text>
</comment>
<dbReference type="RefSeq" id="XP_007412945.1">
    <property type="nucleotide sequence ID" value="XM_007412883.1"/>
</dbReference>
<evidence type="ECO:0000313" key="3">
    <source>
        <dbReference type="Proteomes" id="UP000001072"/>
    </source>
</evidence>
<proteinExistence type="inferred from homology"/>
<dbReference type="HOGENOM" id="CLU_042688_6_1_1"/>
<evidence type="ECO:0000256" key="1">
    <source>
        <dbReference type="ARBA" id="ARBA00023604"/>
    </source>
</evidence>
<protein>
    <submittedName>
        <fullName evidence="2">Uncharacterized protein</fullName>
    </submittedName>
</protein>
<dbReference type="InParanoid" id="F4RV20"/>
<sequence length="152" mass="17533">MSPDGARFMKEEIQNSLACSKDPSEITLKKHLAEGKDVIILNVWRPLCVVEDNPLGLCKWKSPSEEECPNWGTTPTNPSNAIQAWRYMEDQEWFYLSKQKPDEVYVFLQHDSRAEDKHGINVPHASFMLEDDHRKLPTRSSFECRVIAIVES</sequence>
<dbReference type="AlphaFoldDB" id="F4RV20"/>
<gene>
    <name evidence="2" type="ORF">MELLADRAFT_53163</name>
</gene>
<dbReference type="Proteomes" id="UP000001072">
    <property type="component" value="Unassembled WGS sequence"/>
</dbReference>
<accession>F4RV20</accession>
<dbReference type="OrthoDB" id="412788at2759"/>
<dbReference type="NCBIfam" id="NF041278">
    <property type="entry name" value="CmcJ_NvfI_EfuI"/>
    <property type="match status" value="1"/>
</dbReference>
<dbReference type="EMBL" id="GL883122">
    <property type="protein sequence ID" value="EGG03831.1"/>
    <property type="molecule type" value="Genomic_DNA"/>
</dbReference>
<dbReference type="InterPro" id="IPR044053">
    <property type="entry name" value="AsaB-like"/>
</dbReference>